<dbReference type="PROSITE" id="PS51987">
    <property type="entry name" value="GS_CATALYTIC"/>
    <property type="match status" value="1"/>
</dbReference>
<name>A0A645FZI6_9ZZZZ</name>
<dbReference type="PANTHER" id="PTHR42974">
    <property type="entry name" value="GLUTAMINE SYNTHETASE"/>
    <property type="match status" value="1"/>
</dbReference>
<reference evidence="2" key="1">
    <citation type="submission" date="2019-08" db="EMBL/GenBank/DDBJ databases">
        <authorList>
            <person name="Kucharzyk K."/>
            <person name="Murdoch R.W."/>
            <person name="Higgins S."/>
            <person name="Loffler F."/>
        </authorList>
    </citation>
    <scope>NUCLEOTIDE SEQUENCE</scope>
</reference>
<dbReference type="InterPro" id="IPR008146">
    <property type="entry name" value="Gln_synth_cat_dom"/>
</dbReference>
<dbReference type="EMBL" id="VSSQ01067618">
    <property type="protein sequence ID" value="MPN19978.1"/>
    <property type="molecule type" value="Genomic_DNA"/>
</dbReference>
<dbReference type="InterPro" id="IPR040577">
    <property type="entry name" value="Gln-synt_C"/>
</dbReference>
<dbReference type="SUPFAM" id="SSF55931">
    <property type="entry name" value="Glutamine synthetase/guanido kinase"/>
    <property type="match status" value="1"/>
</dbReference>
<evidence type="ECO:0000259" key="1">
    <source>
        <dbReference type="PROSITE" id="PS51987"/>
    </source>
</evidence>
<dbReference type="Gene3D" id="1.20.120.1560">
    <property type="match status" value="1"/>
</dbReference>
<comment type="caution">
    <text evidence="2">The sequence shown here is derived from an EMBL/GenBank/DDBJ whole genome shotgun (WGS) entry which is preliminary data.</text>
</comment>
<accession>A0A645FZI6</accession>
<sequence length="238" mass="26090">MCGSSNNIAEPCFTLNTAVAKILSEVADVLEAADDVQAAAKKLVKELLTTHKRVIFNGNNYAEAWVEEAASRGLPNISNTVLAIKELVTDKHKELFESMGVLTEKEIDSRYEILLDSYTKTINIEALTLGDIVERQLLPATLEYALKLSKIAEKTGSVSAKARLAQLVALADNMDAKLSDLKAALVVEAEDAFEIALHYREKVFFAMEDLRCTVDATEAVVPAAVWPVPVYCDLLFKV</sequence>
<organism evidence="2">
    <name type="scientific">bioreactor metagenome</name>
    <dbReference type="NCBI Taxonomy" id="1076179"/>
    <lineage>
        <taxon>unclassified sequences</taxon>
        <taxon>metagenomes</taxon>
        <taxon>ecological metagenomes</taxon>
    </lineage>
</organism>
<dbReference type="InterPro" id="IPR014746">
    <property type="entry name" value="Gln_synth/guanido_kin_cat_dom"/>
</dbReference>
<dbReference type="EC" id="6.3.1.2" evidence="2"/>
<keyword evidence="2" id="KW-0436">Ligase</keyword>
<proteinExistence type="predicted"/>
<dbReference type="Pfam" id="PF18318">
    <property type="entry name" value="Gln-synt_C-ter"/>
    <property type="match status" value="1"/>
</dbReference>
<evidence type="ECO:0000313" key="2">
    <source>
        <dbReference type="EMBL" id="MPN19978.1"/>
    </source>
</evidence>
<dbReference type="PANTHER" id="PTHR42974:SF1">
    <property type="entry name" value="TYPE-3 GLUTAMINE SYNTHETASE"/>
    <property type="match status" value="1"/>
</dbReference>
<feature type="domain" description="GS catalytic" evidence="1">
    <location>
        <begin position="1"/>
        <end position="137"/>
    </location>
</feature>
<dbReference type="InterPro" id="IPR052725">
    <property type="entry name" value="GS_Type-3"/>
</dbReference>
<dbReference type="GO" id="GO:0004356">
    <property type="term" value="F:glutamine synthetase activity"/>
    <property type="evidence" value="ECO:0007669"/>
    <property type="project" value="UniProtKB-EC"/>
</dbReference>
<gene>
    <name evidence="2" type="primary">glnA_69</name>
    <name evidence="2" type="ORF">SDC9_167353</name>
</gene>
<protein>
    <submittedName>
        <fullName evidence="2">Glutamine synthetase</fullName>
        <ecNumber evidence="2">6.3.1.2</ecNumber>
    </submittedName>
</protein>
<dbReference type="AlphaFoldDB" id="A0A645FZI6"/>